<keyword evidence="5 8" id="KW-0472">Membrane</keyword>
<feature type="transmembrane region" description="Helical" evidence="8">
    <location>
        <begin position="370"/>
        <end position="395"/>
    </location>
</feature>
<dbReference type="KEGG" id="sdyn:Mal52_31550"/>
<evidence type="ECO:0000256" key="3">
    <source>
        <dbReference type="ARBA" id="ARBA00022692"/>
    </source>
</evidence>
<comment type="subcellular location">
    <subcellularLocation>
        <location evidence="1">Cell membrane</location>
        <topology evidence="1">Multi-pass membrane protein</topology>
    </subcellularLocation>
</comment>
<keyword evidence="4 8" id="KW-1133">Transmembrane helix</keyword>
<proteinExistence type="inferred from homology"/>
<keyword evidence="10" id="KW-0067">ATP-binding</keyword>
<protein>
    <submittedName>
        <fullName evidence="10">Macrolide export ATP-binding/permease protein MacB</fullName>
        <ecNumber evidence="10">3.6.3.-</ecNumber>
    </submittedName>
</protein>
<feature type="transmembrane region" description="Helical" evidence="8">
    <location>
        <begin position="274"/>
        <end position="298"/>
    </location>
</feature>
<dbReference type="GO" id="GO:0016787">
    <property type="term" value="F:hydrolase activity"/>
    <property type="evidence" value="ECO:0007669"/>
    <property type="project" value="UniProtKB-KW"/>
</dbReference>
<organism evidence="10 11">
    <name type="scientific">Symmachiella dynata</name>
    <dbReference type="NCBI Taxonomy" id="2527995"/>
    <lineage>
        <taxon>Bacteria</taxon>
        <taxon>Pseudomonadati</taxon>
        <taxon>Planctomycetota</taxon>
        <taxon>Planctomycetia</taxon>
        <taxon>Planctomycetales</taxon>
        <taxon>Planctomycetaceae</taxon>
        <taxon>Symmachiella</taxon>
    </lineage>
</organism>
<keyword evidence="3 8" id="KW-0812">Transmembrane</keyword>
<dbReference type="GO" id="GO:0005524">
    <property type="term" value="F:ATP binding"/>
    <property type="evidence" value="ECO:0007669"/>
    <property type="project" value="UniProtKB-KW"/>
</dbReference>
<evidence type="ECO:0000256" key="2">
    <source>
        <dbReference type="ARBA" id="ARBA00022475"/>
    </source>
</evidence>
<feature type="region of interest" description="Disordered" evidence="7">
    <location>
        <begin position="232"/>
        <end position="252"/>
    </location>
</feature>
<dbReference type="Pfam" id="PF02687">
    <property type="entry name" value="FtsX"/>
    <property type="match status" value="1"/>
</dbReference>
<evidence type="ECO:0000256" key="8">
    <source>
        <dbReference type="SAM" id="Phobius"/>
    </source>
</evidence>
<evidence type="ECO:0000313" key="10">
    <source>
        <dbReference type="EMBL" id="QDU44669.1"/>
    </source>
</evidence>
<dbReference type="InterPro" id="IPR013783">
    <property type="entry name" value="Ig-like_fold"/>
</dbReference>
<dbReference type="PANTHER" id="PTHR30572:SF4">
    <property type="entry name" value="ABC TRANSPORTER PERMEASE YTRF"/>
    <property type="match status" value="1"/>
</dbReference>
<evidence type="ECO:0000259" key="9">
    <source>
        <dbReference type="Pfam" id="PF02687"/>
    </source>
</evidence>
<dbReference type="InterPro" id="IPR003838">
    <property type="entry name" value="ABC3_permease_C"/>
</dbReference>
<evidence type="ECO:0000256" key="4">
    <source>
        <dbReference type="ARBA" id="ARBA00022989"/>
    </source>
</evidence>
<evidence type="ECO:0000256" key="1">
    <source>
        <dbReference type="ARBA" id="ARBA00004651"/>
    </source>
</evidence>
<dbReference type="Proteomes" id="UP000319383">
    <property type="component" value="Chromosome"/>
</dbReference>
<dbReference type="EC" id="3.6.3.-" evidence="10"/>
<dbReference type="Gene3D" id="2.60.40.10">
    <property type="entry name" value="Immunoglobulins"/>
    <property type="match status" value="1"/>
</dbReference>
<evidence type="ECO:0000256" key="6">
    <source>
        <dbReference type="ARBA" id="ARBA00038076"/>
    </source>
</evidence>
<accession>A0A517ZQB1</accession>
<dbReference type="AlphaFoldDB" id="A0A517ZQB1"/>
<dbReference type="EMBL" id="CP036276">
    <property type="protein sequence ID" value="QDU44669.1"/>
    <property type="molecule type" value="Genomic_DNA"/>
</dbReference>
<reference evidence="10 11" key="1">
    <citation type="submission" date="2019-02" db="EMBL/GenBank/DDBJ databases">
        <title>Deep-cultivation of Planctomycetes and their phenomic and genomic characterization uncovers novel biology.</title>
        <authorList>
            <person name="Wiegand S."/>
            <person name="Jogler M."/>
            <person name="Boedeker C."/>
            <person name="Pinto D."/>
            <person name="Vollmers J."/>
            <person name="Rivas-Marin E."/>
            <person name="Kohn T."/>
            <person name="Peeters S.H."/>
            <person name="Heuer A."/>
            <person name="Rast P."/>
            <person name="Oberbeckmann S."/>
            <person name="Bunk B."/>
            <person name="Jeske O."/>
            <person name="Meyerdierks A."/>
            <person name="Storesund J.E."/>
            <person name="Kallscheuer N."/>
            <person name="Luecker S."/>
            <person name="Lage O.M."/>
            <person name="Pohl T."/>
            <person name="Merkel B.J."/>
            <person name="Hornburger P."/>
            <person name="Mueller R.-W."/>
            <person name="Bruemmer F."/>
            <person name="Labrenz M."/>
            <person name="Spormann A.M."/>
            <person name="Op den Camp H."/>
            <person name="Overmann J."/>
            <person name="Amann R."/>
            <person name="Jetten M.S.M."/>
            <person name="Mascher T."/>
            <person name="Medema M.H."/>
            <person name="Devos D.P."/>
            <person name="Kaster A.-K."/>
            <person name="Ovreas L."/>
            <person name="Rohde M."/>
            <person name="Galperin M.Y."/>
            <person name="Jogler C."/>
        </authorList>
    </citation>
    <scope>NUCLEOTIDE SEQUENCE [LARGE SCALE GENOMIC DNA]</scope>
    <source>
        <strain evidence="10 11">Mal52</strain>
    </source>
</reference>
<feature type="domain" description="ABC3 transporter permease C-terminal" evidence="9">
    <location>
        <begin position="282"/>
        <end position="400"/>
    </location>
</feature>
<dbReference type="PANTHER" id="PTHR30572">
    <property type="entry name" value="MEMBRANE COMPONENT OF TRANSPORTER-RELATED"/>
    <property type="match status" value="1"/>
</dbReference>
<gene>
    <name evidence="10" type="primary">macB_5</name>
    <name evidence="10" type="ORF">Mal52_31550</name>
</gene>
<dbReference type="GO" id="GO:0022857">
    <property type="term" value="F:transmembrane transporter activity"/>
    <property type="evidence" value="ECO:0007669"/>
    <property type="project" value="TreeGrafter"/>
</dbReference>
<dbReference type="RefSeq" id="WP_145380660.1">
    <property type="nucleotide sequence ID" value="NZ_CP036276.1"/>
</dbReference>
<name>A0A517ZQB1_9PLAN</name>
<keyword evidence="2" id="KW-1003">Cell membrane</keyword>
<feature type="transmembrane region" description="Helical" evidence="8">
    <location>
        <begin position="330"/>
        <end position="358"/>
    </location>
</feature>
<feature type="compositionally biased region" description="Polar residues" evidence="7">
    <location>
        <begin position="232"/>
        <end position="248"/>
    </location>
</feature>
<evidence type="ECO:0000256" key="7">
    <source>
        <dbReference type="SAM" id="MobiDB-lite"/>
    </source>
</evidence>
<keyword evidence="10" id="KW-0547">Nucleotide-binding</keyword>
<keyword evidence="10" id="KW-0378">Hydrolase</keyword>
<dbReference type="InterPro" id="IPR050250">
    <property type="entry name" value="Macrolide_Exporter_MacB"/>
</dbReference>
<evidence type="ECO:0000313" key="11">
    <source>
        <dbReference type="Proteomes" id="UP000319383"/>
    </source>
</evidence>
<comment type="similarity">
    <text evidence="6">Belongs to the ABC-4 integral membrane protein family.</text>
</comment>
<evidence type="ECO:0000256" key="5">
    <source>
        <dbReference type="ARBA" id="ARBA00023136"/>
    </source>
</evidence>
<sequence length="413" mass="44749">MHRLGASDVWYASYRVPRTARIGYKLALDAMAPRSQSDTDRAFPLPLVVLGLGLIGVNPEQCLPIVVEQPRLLQDLTESAERASVTRQDNIVIVGIDPERGFGTDHPLFQLDWVAGSAEEAVKQMRQSRACIVPDHFLTETGLQVGDGFDLVPPDRPEKPVLYTIAGAVRLPGWHWQTKLTGFRSRTHRAAALAFANYDLVAEDFDFPVATHVWLNYTNSQADPDKIATAAQTIHDSSSQRNPSQMSGNGEEPTVRIMPVEAIRDMTGTNAARWIWAISQLPILATAIAAIGVLNVILASVRSRQWELGVLRSIGISQSEIIRSILAEGLLIGIVASLLSLGFGIMAGWCGCGIAQYVSFFGGLHPALQVPWLAIGVGLLFVCGLSVLAALWPALAIGRLRPLMLLERGGIAG</sequence>
<dbReference type="GO" id="GO:0005886">
    <property type="term" value="C:plasma membrane"/>
    <property type="evidence" value="ECO:0007669"/>
    <property type="project" value="UniProtKB-SubCell"/>
</dbReference>
<keyword evidence="11" id="KW-1185">Reference proteome</keyword>